<dbReference type="Proteomes" id="UP000655759">
    <property type="component" value="Unassembled WGS sequence"/>
</dbReference>
<organism evidence="2 3">
    <name type="scientific">Candidatus Nitrosotenuis uzonensis</name>
    <dbReference type="NCBI Taxonomy" id="1407055"/>
    <lineage>
        <taxon>Archaea</taxon>
        <taxon>Nitrososphaerota</taxon>
        <taxon>Candidatus Nitrosotenuis</taxon>
    </lineage>
</organism>
<evidence type="ECO:0000313" key="3">
    <source>
        <dbReference type="Proteomes" id="UP000655759"/>
    </source>
</evidence>
<protein>
    <recommendedName>
        <fullName evidence="1">HTH marR-type domain-containing protein</fullName>
    </recommendedName>
</protein>
<dbReference type="InterPro" id="IPR036388">
    <property type="entry name" value="WH-like_DNA-bd_sf"/>
</dbReference>
<dbReference type="SUPFAM" id="SSF46785">
    <property type="entry name" value="Winged helix' DNA-binding domain"/>
    <property type="match status" value="2"/>
</dbReference>
<dbReference type="PANTHER" id="PTHR36216">
    <property type="entry name" value="TRANSCRIPTIONAL REGULATOR, TRMB"/>
    <property type="match status" value="1"/>
</dbReference>
<gene>
    <name evidence="2" type="ORF">NUZ5A_20384</name>
</gene>
<proteinExistence type="predicted"/>
<evidence type="ECO:0000313" key="2">
    <source>
        <dbReference type="EMBL" id="CAE6487919.1"/>
    </source>
</evidence>
<dbReference type="CDD" id="cd00090">
    <property type="entry name" value="HTH_ARSR"/>
    <property type="match status" value="2"/>
</dbReference>
<feature type="domain" description="HTH marR-type" evidence="1">
    <location>
        <begin position="1"/>
        <end position="116"/>
    </location>
</feature>
<dbReference type="InterPro" id="IPR000835">
    <property type="entry name" value="HTH_MarR-typ"/>
</dbReference>
<dbReference type="AlphaFoldDB" id="A0A812EZ82"/>
<dbReference type="EMBL" id="CAJNAQ010000002">
    <property type="protein sequence ID" value="CAE6487919.1"/>
    <property type="molecule type" value="Genomic_DNA"/>
</dbReference>
<dbReference type="PROSITE" id="PS50995">
    <property type="entry name" value="HTH_MARR_2"/>
    <property type="match status" value="1"/>
</dbReference>
<evidence type="ECO:0000259" key="1">
    <source>
        <dbReference type="PROSITE" id="PS50995"/>
    </source>
</evidence>
<name>A0A812EZ82_9ARCH</name>
<dbReference type="PANTHER" id="PTHR36216:SF1">
    <property type="entry name" value="HTH ARSR-TYPE DOMAIN-CONTAINING PROTEIN"/>
    <property type="match status" value="1"/>
</dbReference>
<comment type="caution">
    <text evidence="2">The sequence shown here is derived from an EMBL/GenBank/DDBJ whole genome shotgun (WGS) entry which is preliminary data.</text>
</comment>
<dbReference type="InterPro" id="IPR036390">
    <property type="entry name" value="WH_DNA-bd_sf"/>
</dbReference>
<dbReference type="InterPro" id="IPR011991">
    <property type="entry name" value="ArsR-like_HTH"/>
</dbReference>
<reference evidence="2" key="1">
    <citation type="submission" date="2021-02" db="EMBL/GenBank/DDBJ databases">
        <authorList>
            <person name="Han P."/>
        </authorList>
    </citation>
    <scope>NUCLEOTIDE SEQUENCE</scope>
    <source>
        <strain evidence="2">Candidatus Nitrosotenuis uzonensis 5A</strain>
    </source>
</reference>
<dbReference type="GO" id="GO:0003700">
    <property type="term" value="F:DNA-binding transcription factor activity"/>
    <property type="evidence" value="ECO:0007669"/>
    <property type="project" value="InterPro"/>
</dbReference>
<sequence>MQRRELILKLIQETPGINLSSLMKKTGMETGVITYYLNQLEKQGIIKSQKATKHRRYYHSSVLEEEYPIIRNIRKPTKKQILFKIIVEGKPSFKELTLKIDKSPSTLSWNLSELIDEGIIEKHMQNGKEYYRVKNIELLKKTFQKEFSKLFDESLGHAEDIFLAL</sequence>
<dbReference type="Gene3D" id="1.10.10.10">
    <property type="entry name" value="Winged helix-like DNA-binding domain superfamily/Winged helix DNA-binding domain"/>
    <property type="match status" value="2"/>
</dbReference>
<accession>A0A812EZ82</accession>
<dbReference type="RefSeq" id="WP_205098151.1">
    <property type="nucleotide sequence ID" value="NZ_CAJNAQ010000002.1"/>
</dbReference>
<dbReference type="Pfam" id="PF13412">
    <property type="entry name" value="HTH_24"/>
    <property type="match status" value="2"/>
</dbReference>